<evidence type="ECO:0000313" key="8">
    <source>
        <dbReference type="Proteomes" id="UP000501623"/>
    </source>
</evidence>
<feature type="transmembrane region" description="Helical" evidence="6">
    <location>
        <begin position="54"/>
        <end position="80"/>
    </location>
</feature>
<evidence type="ECO:0000256" key="2">
    <source>
        <dbReference type="ARBA" id="ARBA00022475"/>
    </source>
</evidence>
<dbReference type="PANTHER" id="PTHR33529">
    <property type="entry name" value="SLR0882 PROTEIN-RELATED"/>
    <property type="match status" value="1"/>
</dbReference>
<dbReference type="Pfam" id="PF03739">
    <property type="entry name" value="LptF_LptG"/>
    <property type="match status" value="1"/>
</dbReference>
<dbReference type="PANTHER" id="PTHR33529:SF8">
    <property type="entry name" value="PERMEASE, YJGP_YJGQ FAMILY"/>
    <property type="match status" value="1"/>
</dbReference>
<reference evidence="7 8" key="1">
    <citation type="submission" date="2020-05" db="EMBL/GenBank/DDBJ databases">
        <title>Complete genome sequence of Hymenobacter sp. TS19 in Coasted Sand Dune.</title>
        <authorList>
            <person name="Lee J.-H."/>
            <person name="Jung J.-H."/>
            <person name="Jeong S."/>
            <person name="Zhao L."/>
            <person name="Kim M.-K."/>
            <person name="Seo H.-S."/>
            <person name="Lim S."/>
        </authorList>
    </citation>
    <scope>NUCLEOTIDE SEQUENCE [LARGE SCALE GENOMIC DNA]</scope>
    <source>
        <strain evidence="7 8">TS19</strain>
    </source>
</reference>
<dbReference type="InterPro" id="IPR005495">
    <property type="entry name" value="LptG/LptF_permease"/>
</dbReference>
<keyword evidence="8" id="KW-1185">Reference proteome</keyword>
<dbReference type="KEGG" id="hts:HMJ29_11280"/>
<feature type="transmembrane region" description="Helical" evidence="6">
    <location>
        <begin position="12"/>
        <end position="34"/>
    </location>
</feature>
<keyword evidence="2" id="KW-1003">Cell membrane</keyword>
<dbReference type="GO" id="GO:0015920">
    <property type="term" value="P:lipopolysaccharide transport"/>
    <property type="evidence" value="ECO:0007669"/>
    <property type="project" value="TreeGrafter"/>
</dbReference>
<comment type="subcellular location">
    <subcellularLocation>
        <location evidence="1">Cell membrane</location>
        <topology evidence="1">Multi-pass membrane protein</topology>
    </subcellularLocation>
</comment>
<feature type="transmembrane region" description="Helical" evidence="6">
    <location>
        <begin position="336"/>
        <end position="357"/>
    </location>
</feature>
<evidence type="ECO:0000256" key="6">
    <source>
        <dbReference type="SAM" id="Phobius"/>
    </source>
</evidence>
<name>A0A6M6BHW5_9BACT</name>
<evidence type="ECO:0000256" key="5">
    <source>
        <dbReference type="ARBA" id="ARBA00023136"/>
    </source>
</evidence>
<gene>
    <name evidence="7" type="ORF">HMJ29_11280</name>
</gene>
<organism evidence="7 8">
    <name type="scientific">Hymenobacter taeanensis</name>
    <dbReference type="NCBI Taxonomy" id="2735321"/>
    <lineage>
        <taxon>Bacteria</taxon>
        <taxon>Pseudomonadati</taxon>
        <taxon>Bacteroidota</taxon>
        <taxon>Cytophagia</taxon>
        <taxon>Cytophagales</taxon>
        <taxon>Hymenobacteraceae</taxon>
        <taxon>Hymenobacter</taxon>
    </lineage>
</organism>
<evidence type="ECO:0000256" key="4">
    <source>
        <dbReference type="ARBA" id="ARBA00022989"/>
    </source>
</evidence>
<proteinExistence type="predicted"/>
<dbReference type="GO" id="GO:0043190">
    <property type="term" value="C:ATP-binding cassette (ABC) transporter complex"/>
    <property type="evidence" value="ECO:0007669"/>
    <property type="project" value="TreeGrafter"/>
</dbReference>
<feature type="transmembrane region" description="Helical" evidence="6">
    <location>
        <begin position="278"/>
        <end position="296"/>
    </location>
</feature>
<feature type="transmembrane region" description="Helical" evidence="6">
    <location>
        <begin position="101"/>
        <end position="124"/>
    </location>
</feature>
<sequence length="359" mass="40513">MLKLLDKYILKKFLTAFFFTVVLLVSVICVIDFTEKNDDFIQHNLGAWQIISEYYVNLFPYFANLLSPITVFIAVVFVTAQLASRTEVVAMLASGISFKRFLLPYVMGSAILGALTMAMTGWLIPIANKTRVQFEKAYIKNPYRFSGRNVHFKIGPNAYAFMESYDNVNNVGYKFALETVEGTLLKRRLTAEAISWDSTKHAWKLTPQLIRTFSGEKETLKSVPARDTTLNLYPKDFASTYRLAETLTLPELNKFIQQKIDRGADDTQLYLSEKYERYAYPYAMFILTVIGVIMSARKSRAGVGGQIALGFVLAFVFIIFVILSRNLASVGTLPPLLAAWVPSIVFTGIGLILYRVVPQ</sequence>
<evidence type="ECO:0000256" key="3">
    <source>
        <dbReference type="ARBA" id="ARBA00022692"/>
    </source>
</evidence>
<dbReference type="Proteomes" id="UP000501623">
    <property type="component" value="Chromosome"/>
</dbReference>
<keyword evidence="5 6" id="KW-0472">Membrane</keyword>
<dbReference type="RefSeq" id="WP_171591585.1">
    <property type="nucleotide sequence ID" value="NZ_CP053538.1"/>
</dbReference>
<dbReference type="AlphaFoldDB" id="A0A6M6BHW5"/>
<keyword evidence="3 6" id="KW-0812">Transmembrane</keyword>
<keyword evidence="4 6" id="KW-1133">Transmembrane helix</keyword>
<protein>
    <submittedName>
        <fullName evidence="7">YjgP/YjgQ family permease</fullName>
    </submittedName>
</protein>
<feature type="transmembrane region" description="Helical" evidence="6">
    <location>
        <begin position="303"/>
        <end position="324"/>
    </location>
</feature>
<dbReference type="EMBL" id="CP053538">
    <property type="protein sequence ID" value="QJX47488.1"/>
    <property type="molecule type" value="Genomic_DNA"/>
</dbReference>
<evidence type="ECO:0000313" key="7">
    <source>
        <dbReference type="EMBL" id="QJX47488.1"/>
    </source>
</evidence>
<accession>A0A6M6BHW5</accession>
<evidence type="ECO:0000256" key="1">
    <source>
        <dbReference type="ARBA" id="ARBA00004651"/>
    </source>
</evidence>